<dbReference type="Gene3D" id="3.40.630.10">
    <property type="entry name" value="Zn peptidases"/>
    <property type="match status" value="1"/>
</dbReference>
<dbReference type="PANTHER" id="PTHR11014">
    <property type="entry name" value="PEPTIDASE M20 FAMILY MEMBER"/>
    <property type="match status" value="1"/>
</dbReference>
<dbReference type="AlphaFoldDB" id="A0A6J7PDS5"/>
<dbReference type="GO" id="GO:0016787">
    <property type="term" value="F:hydrolase activity"/>
    <property type="evidence" value="ECO:0007669"/>
    <property type="project" value="InterPro"/>
</dbReference>
<dbReference type="NCBIfam" id="TIGR01891">
    <property type="entry name" value="amidohydrolases"/>
    <property type="match status" value="1"/>
</dbReference>
<evidence type="ECO:0000313" key="2">
    <source>
        <dbReference type="EMBL" id="CAB5003557.1"/>
    </source>
</evidence>
<protein>
    <submittedName>
        <fullName evidence="2">Unannotated protein</fullName>
    </submittedName>
</protein>
<organism evidence="2">
    <name type="scientific">freshwater metagenome</name>
    <dbReference type="NCBI Taxonomy" id="449393"/>
    <lineage>
        <taxon>unclassified sequences</taxon>
        <taxon>metagenomes</taxon>
        <taxon>ecological metagenomes</taxon>
    </lineage>
</organism>
<dbReference type="Pfam" id="PF01546">
    <property type="entry name" value="Peptidase_M20"/>
    <property type="match status" value="1"/>
</dbReference>
<dbReference type="InterPro" id="IPR002933">
    <property type="entry name" value="Peptidase_M20"/>
</dbReference>
<dbReference type="SUPFAM" id="SSF53187">
    <property type="entry name" value="Zn-dependent exopeptidases"/>
    <property type="match status" value="1"/>
</dbReference>
<feature type="domain" description="Peptidase M20 dimerisation" evidence="1">
    <location>
        <begin position="191"/>
        <end position="287"/>
    </location>
</feature>
<evidence type="ECO:0000259" key="1">
    <source>
        <dbReference type="Pfam" id="PF07687"/>
    </source>
</evidence>
<dbReference type="Pfam" id="PF07687">
    <property type="entry name" value="M20_dimer"/>
    <property type="match status" value="1"/>
</dbReference>
<dbReference type="CDD" id="cd03886">
    <property type="entry name" value="M20_Acy1"/>
    <property type="match status" value="1"/>
</dbReference>
<dbReference type="InterPro" id="IPR036264">
    <property type="entry name" value="Bact_exopeptidase_dim_dom"/>
</dbReference>
<proteinExistence type="predicted"/>
<dbReference type="PANTHER" id="PTHR11014:SF63">
    <property type="entry name" value="METALLOPEPTIDASE, PUTATIVE (AFU_ORTHOLOGUE AFUA_6G09600)-RELATED"/>
    <property type="match status" value="1"/>
</dbReference>
<dbReference type="SUPFAM" id="SSF55031">
    <property type="entry name" value="Bacterial exopeptidase dimerisation domain"/>
    <property type="match status" value="1"/>
</dbReference>
<dbReference type="InterPro" id="IPR011650">
    <property type="entry name" value="Peptidase_M20_dimer"/>
</dbReference>
<reference evidence="2" key="1">
    <citation type="submission" date="2020-05" db="EMBL/GenBank/DDBJ databases">
        <authorList>
            <person name="Chiriac C."/>
            <person name="Salcher M."/>
            <person name="Ghai R."/>
            <person name="Kavagutti S V."/>
        </authorList>
    </citation>
    <scope>NUCLEOTIDE SEQUENCE</scope>
</reference>
<name>A0A6J7PDS5_9ZZZZ</name>
<dbReference type="EMBL" id="CAFBPE010000024">
    <property type="protein sequence ID" value="CAB5003557.1"/>
    <property type="molecule type" value="Genomic_DNA"/>
</dbReference>
<dbReference type="PIRSF" id="PIRSF005962">
    <property type="entry name" value="Pept_M20D_amidohydro"/>
    <property type="match status" value="1"/>
</dbReference>
<sequence>MPKTIHDGAVELQSELVELRHRLHQRPEVGLDLPETQAMVLEALDGLGLEITLGKTSTSVTAVLRGTKRGKAVLLRGDMDALPVSEETGIDFSSTIDGAMHACGHDVHTTMLVGAAKLLTKHRDQLEGDVVFMFQPGEEGQDGAAHMIAEGVLDAAGVRVSSAYGIHVSSGLAPRNVFATRAGTMMASADELHVTVRGAGGHGSMPHFAKDPVVVAAQMVGDLQTLVTRKFDIFDPIVVTVGYFHAGTKANIIPSEAKFEVTIRAFSLIAREKILREAKLLCEKIGEAYGLEVDAIVMGQYPVTINNPEHAQFVADTAKELFGPDSYAPMEFPIAGAEDFSRVLLEVPGSYMFLGACTTDDYATAPSNHSALATFDDSVLCRGVEMHAELAIRALRRNL</sequence>
<dbReference type="InterPro" id="IPR017439">
    <property type="entry name" value="Amidohydrolase"/>
</dbReference>
<dbReference type="Gene3D" id="3.30.70.360">
    <property type="match status" value="1"/>
</dbReference>
<gene>
    <name evidence="2" type="ORF">UFOPK4065_00468</name>
</gene>
<accession>A0A6J7PDS5</accession>